<feature type="domain" description="Acyl-CoA oxidase/dehydrogenase middle" evidence="16">
    <location>
        <begin position="141"/>
        <end position="236"/>
    </location>
</feature>
<dbReference type="InterPro" id="IPR013786">
    <property type="entry name" value="AcylCoA_DH/ox_N"/>
</dbReference>
<evidence type="ECO:0000313" key="19">
    <source>
        <dbReference type="Proteomes" id="UP001168821"/>
    </source>
</evidence>
<evidence type="ECO:0000256" key="12">
    <source>
        <dbReference type="ARBA" id="ARBA00049192"/>
    </source>
</evidence>
<dbReference type="InterPro" id="IPR006089">
    <property type="entry name" value="Acyl-CoA_DH_CS"/>
</dbReference>
<gene>
    <name evidence="18" type="ORF">Zmor_022386</name>
</gene>
<evidence type="ECO:0000256" key="1">
    <source>
        <dbReference type="ARBA" id="ARBA00001974"/>
    </source>
</evidence>
<comment type="catalytic activity">
    <reaction evidence="13">
        <text>butanoyl-CoA + oxidized [electron-transfer flavoprotein] + H(+) = (2E)-butenoyl-CoA + reduced [electron-transfer flavoprotein]</text>
        <dbReference type="Rhea" id="RHEA:24004"/>
        <dbReference type="Rhea" id="RHEA-COMP:10685"/>
        <dbReference type="Rhea" id="RHEA-COMP:10686"/>
        <dbReference type="ChEBI" id="CHEBI:15378"/>
        <dbReference type="ChEBI" id="CHEBI:57332"/>
        <dbReference type="ChEBI" id="CHEBI:57371"/>
        <dbReference type="ChEBI" id="CHEBI:57692"/>
        <dbReference type="ChEBI" id="CHEBI:58307"/>
        <dbReference type="EC" id="1.3.8.1"/>
    </reaction>
    <physiologicalReaction direction="left-to-right" evidence="13">
        <dbReference type="Rhea" id="RHEA:24005"/>
    </physiologicalReaction>
</comment>
<dbReference type="AlphaFoldDB" id="A0AA38M5D4"/>
<dbReference type="InterPro" id="IPR037069">
    <property type="entry name" value="AcylCoA_DH/ox_N_sf"/>
</dbReference>
<evidence type="ECO:0000256" key="13">
    <source>
        <dbReference type="ARBA" id="ARBA00050758"/>
    </source>
</evidence>
<comment type="cofactor">
    <cofactor evidence="1 14">
        <name>FAD</name>
        <dbReference type="ChEBI" id="CHEBI:57692"/>
    </cofactor>
</comment>
<evidence type="ECO:0000256" key="9">
    <source>
        <dbReference type="ARBA" id="ARBA00044204"/>
    </source>
</evidence>
<dbReference type="PANTHER" id="PTHR43884:SF26">
    <property type="entry name" value="MEDIUM-CHAIN SPECIFIC ACYL-COA DEHYDROGENASE, MITOCHONDRIAL-LIKE PROTEIN-RELATED"/>
    <property type="match status" value="1"/>
</dbReference>
<sequence>MSMKKILKVILNEVPNKRSFSLHTLSPEHRLLQKTCRDFAETELKPIAAQLDKEHKFPARQIEKIGDLGLLKINVSEQYGGCGHDTLAVAVAVEEIARGCGGTGSIVSIHNALYNGLVNRVGTQEQKEEFLGRFTGGDLGCFALSEPEAGSDVSAMSTTATPCGDCYVLNGTKSWVTNAPVGKAAVVFATVDKTLKHKGITAFLVPLSSNGVTLGKKDEKLGIRASPTCNLILDEVEVPKDNVLGEVGGGFVLAMTQLDYARVGIGAQALGIAQAALELAVTFSKQRKTFGQPICSYQAVKLRLADMAVRLEAARLLVWRAAALCDRPAKSTKESSMAKLAASEAATFITHGAIQILGGMGYVSDMPAERHYRDARITEIYAGVNDIQKLLIGDAVIQEN</sequence>
<comment type="similarity">
    <text evidence="3 14">Belongs to the acyl-CoA dehydrogenase family.</text>
</comment>
<dbReference type="Gene3D" id="1.10.540.10">
    <property type="entry name" value="Acyl-CoA dehydrogenase/oxidase, N-terminal domain"/>
    <property type="match status" value="1"/>
</dbReference>
<feature type="domain" description="Acyl-CoA dehydrogenase/oxidase N-terminal" evidence="17">
    <location>
        <begin position="26"/>
        <end position="137"/>
    </location>
</feature>
<dbReference type="Pfam" id="PF02771">
    <property type="entry name" value="Acyl-CoA_dh_N"/>
    <property type="match status" value="1"/>
</dbReference>
<dbReference type="InterPro" id="IPR006091">
    <property type="entry name" value="Acyl-CoA_Oxase/DH_mid-dom"/>
</dbReference>
<keyword evidence="5 14" id="KW-0285">Flavoprotein</keyword>
<dbReference type="Pfam" id="PF00441">
    <property type="entry name" value="Acyl-CoA_dh_1"/>
    <property type="match status" value="1"/>
</dbReference>
<dbReference type="GO" id="GO:0033539">
    <property type="term" value="P:fatty acid beta-oxidation using acyl-CoA dehydrogenase"/>
    <property type="evidence" value="ECO:0007669"/>
    <property type="project" value="TreeGrafter"/>
</dbReference>
<dbReference type="PROSITE" id="PS00072">
    <property type="entry name" value="ACYL_COA_DH_1"/>
    <property type="match status" value="1"/>
</dbReference>
<dbReference type="FunFam" id="1.10.540.10:FF:000002">
    <property type="entry name" value="Acyl-CoA dehydrogenase FadE19"/>
    <property type="match status" value="1"/>
</dbReference>
<dbReference type="Pfam" id="PF02770">
    <property type="entry name" value="Acyl-CoA_dh_M"/>
    <property type="match status" value="1"/>
</dbReference>
<comment type="pathway">
    <text evidence="2">Lipid metabolism; mitochondrial fatty acid beta-oxidation.</text>
</comment>
<evidence type="ECO:0000313" key="18">
    <source>
        <dbReference type="EMBL" id="KAJ3644675.1"/>
    </source>
</evidence>
<evidence type="ECO:0000256" key="10">
    <source>
        <dbReference type="ARBA" id="ARBA00045387"/>
    </source>
</evidence>
<evidence type="ECO:0000259" key="16">
    <source>
        <dbReference type="Pfam" id="PF02770"/>
    </source>
</evidence>
<comment type="function">
    <text evidence="10">Short-chain specific acyl-CoA dehydrogenase is one of the acyl-CoA dehydrogenases that catalyze the first step of mitochondrial fatty acid beta-oxidation, an aerobic process breaking down fatty acids into acetyl-CoA and allowing the production of energy from fats. The first step of fatty acid beta-oxidation consists in the removal of one hydrogen from C-2 and C-3 of the straight-chain fatty acyl-CoA thioester, resulting in the formation of trans-2-enoyl-CoA. Among the different mitochondrial acyl-CoA dehydrogenases, short-chain specific acyl-CoA dehydrogenase acts specifically on acyl-CoAs with saturated 4 to 6 carbons long primary chains.</text>
</comment>
<organism evidence="18 19">
    <name type="scientific">Zophobas morio</name>
    <dbReference type="NCBI Taxonomy" id="2755281"/>
    <lineage>
        <taxon>Eukaryota</taxon>
        <taxon>Metazoa</taxon>
        <taxon>Ecdysozoa</taxon>
        <taxon>Arthropoda</taxon>
        <taxon>Hexapoda</taxon>
        <taxon>Insecta</taxon>
        <taxon>Pterygota</taxon>
        <taxon>Neoptera</taxon>
        <taxon>Endopterygota</taxon>
        <taxon>Coleoptera</taxon>
        <taxon>Polyphaga</taxon>
        <taxon>Cucujiformia</taxon>
        <taxon>Tenebrionidae</taxon>
        <taxon>Zophobas</taxon>
    </lineage>
</organism>
<dbReference type="EC" id="1.3.8.1" evidence="4"/>
<dbReference type="GO" id="GO:0050660">
    <property type="term" value="F:flavin adenine dinucleotide binding"/>
    <property type="evidence" value="ECO:0007669"/>
    <property type="project" value="InterPro"/>
</dbReference>
<accession>A0AA38M5D4</accession>
<evidence type="ECO:0000259" key="17">
    <source>
        <dbReference type="Pfam" id="PF02771"/>
    </source>
</evidence>
<comment type="catalytic activity">
    <reaction evidence="11">
        <text>pentanoyl-CoA + oxidized [electron-transfer flavoprotein] + H(+) = (2E)-pentenoyl-CoA + reduced [electron-transfer flavoprotein]</text>
        <dbReference type="Rhea" id="RHEA:43456"/>
        <dbReference type="Rhea" id="RHEA-COMP:10685"/>
        <dbReference type="Rhea" id="RHEA-COMP:10686"/>
        <dbReference type="ChEBI" id="CHEBI:15378"/>
        <dbReference type="ChEBI" id="CHEBI:57389"/>
        <dbReference type="ChEBI" id="CHEBI:57692"/>
        <dbReference type="ChEBI" id="CHEBI:58307"/>
        <dbReference type="ChEBI" id="CHEBI:86160"/>
    </reaction>
    <physiologicalReaction direction="left-to-right" evidence="11">
        <dbReference type="Rhea" id="RHEA:43457"/>
    </physiologicalReaction>
</comment>
<proteinExistence type="inferred from homology"/>
<feature type="domain" description="Acyl-CoA dehydrogenase/oxidase C-terminal" evidence="15">
    <location>
        <begin position="248"/>
        <end position="396"/>
    </location>
</feature>
<dbReference type="GO" id="GO:0016937">
    <property type="term" value="F:short-chain fatty acyl-CoA dehydrogenase activity"/>
    <property type="evidence" value="ECO:0007669"/>
    <property type="project" value="UniProtKB-EC"/>
</dbReference>
<dbReference type="PIRSF" id="PIRSF016578">
    <property type="entry name" value="HsaA"/>
    <property type="match status" value="1"/>
</dbReference>
<keyword evidence="6 14" id="KW-0274">FAD</keyword>
<evidence type="ECO:0000259" key="15">
    <source>
        <dbReference type="Pfam" id="PF00441"/>
    </source>
</evidence>
<dbReference type="FunFam" id="1.20.140.10:FF:000004">
    <property type="entry name" value="Acyl-CoA dehydrogenase FadE25"/>
    <property type="match status" value="1"/>
</dbReference>
<evidence type="ECO:0000256" key="14">
    <source>
        <dbReference type="RuleBase" id="RU362125"/>
    </source>
</evidence>
<keyword evidence="7 14" id="KW-0560">Oxidoreductase</keyword>
<reference evidence="18" key="1">
    <citation type="journal article" date="2023" name="G3 (Bethesda)">
        <title>Whole genome assemblies of Zophobas morio and Tenebrio molitor.</title>
        <authorList>
            <person name="Kaur S."/>
            <person name="Stinson S.A."/>
            <person name="diCenzo G.C."/>
        </authorList>
    </citation>
    <scope>NUCLEOTIDE SEQUENCE</scope>
    <source>
        <strain evidence="18">QUZm001</strain>
    </source>
</reference>
<keyword evidence="19" id="KW-1185">Reference proteome</keyword>
<protein>
    <recommendedName>
        <fullName evidence="9">Short-chain specific acyl-CoA dehydrogenase, mitochondrial</fullName>
        <ecNumber evidence="4">1.3.8.1</ecNumber>
    </recommendedName>
    <alternativeName>
        <fullName evidence="8">Butyryl-CoA dehydrogenase</fullName>
    </alternativeName>
</protein>
<dbReference type="Gene3D" id="1.20.140.10">
    <property type="entry name" value="Butyryl-CoA Dehydrogenase, subunit A, domain 3"/>
    <property type="match status" value="1"/>
</dbReference>
<evidence type="ECO:0000256" key="4">
    <source>
        <dbReference type="ARBA" id="ARBA00012046"/>
    </source>
</evidence>
<comment type="caution">
    <text evidence="18">The sequence shown here is derived from an EMBL/GenBank/DDBJ whole genome shotgun (WGS) entry which is preliminary data.</text>
</comment>
<dbReference type="SUPFAM" id="SSF47203">
    <property type="entry name" value="Acyl-CoA dehydrogenase C-terminal domain-like"/>
    <property type="match status" value="1"/>
</dbReference>
<dbReference type="InterPro" id="IPR046373">
    <property type="entry name" value="Acyl-CoA_Oxase/DH_mid-dom_sf"/>
</dbReference>
<dbReference type="EMBL" id="JALNTZ010000007">
    <property type="protein sequence ID" value="KAJ3644675.1"/>
    <property type="molecule type" value="Genomic_DNA"/>
</dbReference>
<evidence type="ECO:0000256" key="11">
    <source>
        <dbReference type="ARBA" id="ARBA00048499"/>
    </source>
</evidence>
<dbReference type="GO" id="GO:0046359">
    <property type="term" value="P:butyrate catabolic process"/>
    <property type="evidence" value="ECO:0007669"/>
    <property type="project" value="TreeGrafter"/>
</dbReference>
<evidence type="ECO:0000256" key="6">
    <source>
        <dbReference type="ARBA" id="ARBA00022827"/>
    </source>
</evidence>
<evidence type="ECO:0000256" key="2">
    <source>
        <dbReference type="ARBA" id="ARBA00005198"/>
    </source>
</evidence>
<evidence type="ECO:0000256" key="8">
    <source>
        <dbReference type="ARBA" id="ARBA00031895"/>
    </source>
</evidence>
<dbReference type="GO" id="GO:0005739">
    <property type="term" value="C:mitochondrion"/>
    <property type="evidence" value="ECO:0007669"/>
    <property type="project" value="TreeGrafter"/>
</dbReference>
<evidence type="ECO:0000256" key="5">
    <source>
        <dbReference type="ARBA" id="ARBA00022630"/>
    </source>
</evidence>
<dbReference type="InterPro" id="IPR036250">
    <property type="entry name" value="AcylCo_DH-like_C"/>
</dbReference>
<dbReference type="Proteomes" id="UP001168821">
    <property type="component" value="Unassembled WGS sequence"/>
</dbReference>
<evidence type="ECO:0000256" key="7">
    <source>
        <dbReference type="ARBA" id="ARBA00023002"/>
    </source>
</evidence>
<dbReference type="InterPro" id="IPR009100">
    <property type="entry name" value="AcylCoA_DH/oxidase_NM_dom_sf"/>
</dbReference>
<comment type="catalytic activity">
    <reaction evidence="12">
        <text>hexanoyl-CoA + oxidized [electron-transfer flavoprotein] + H(+) = (2E)-hexenoyl-CoA + reduced [electron-transfer flavoprotein]</text>
        <dbReference type="Rhea" id="RHEA:43464"/>
        <dbReference type="Rhea" id="RHEA-COMP:10685"/>
        <dbReference type="Rhea" id="RHEA-COMP:10686"/>
        <dbReference type="ChEBI" id="CHEBI:15378"/>
        <dbReference type="ChEBI" id="CHEBI:57692"/>
        <dbReference type="ChEBI" id="CHEBI:58307"/>
        <dbReference type="ChEBI" id="CHEBI:62077"/>
        <dbReference type="ChEBI" id="CHEBI:62620"/>
    </reaction>
    <physiologicalReaction direction="left-to-right" evidence="12">
        <dbReference type="Rhea" id="RHEA:43465"/>
    </physiologicalReaction>
</comment>
<dbReference type="FunFam" id="2.40.110.10:FF:000001">
    <property type="entry name" value="Acyl-CoA dehydrogenase, mitochondrial"/>
    <property type="match status" value="1"/>
</dbReference>
<dbReference type="PANTHER" id="PTHR43884">
    <property type="entry name" value="ACYL-COA DEHYDROGENASE"/>
    <property type="match status" value="1"/>
</dbReference>
<dbReference type="PROSITE" id="PS00073">
    <property type="entry name" value="ACYL_COA_DH_2"/>
    <property type="match status" value="1"/>
</dbReference>
<dbReference type="SUPFAM" id="SSF56645">
    <property type="entry name" value="Acyl-CoA dehydrogenase NM domain-like"/>
    <property type="match status" value="1"/>
</dbReference>
<evidence type="ECO:0000256" key="3">
    <source>
        <dbReference type="ARBA" id="ARBA00009347"/>
    </source>
</evidence>
<dbReference type="InterPro" id="IPR009075">
    <property type="entry name" value="AcylCo_DH/oxidase_C"/>
</dbReference>
<dbReference type="Gene3D" id="2.40.110.10">
    <property type="entry name" value="Butyryl-CoA Dehydrogenase, subunit A, domain 2"/>
    <property type="match status" value="1"/>
</dbReference>
<name>A0AA38M5D4_9CUCU</name>